<protein>
    <submittedName>
        <fullName evidence="1">Uncharacterized protein</fullName>
    </submittedName>
</protein>
<reference evidence="1" key="1">
    <citation type="submission" date="2021-01" db="EMBL/GenBank/DDBJ databases">
        <authorList>
            <person name="Corre E."/>
            <person name="Pelletier E."/>
            <person name="Niang G."/>
            <person name="Scheremetjew M."/>
            <person name="Finn R."/>
            <person name="Kale V."/>
            <person name="Holt S."/>
            <person name="Cochrane G."/>
            <person name="Meng A."/>
            <person name="Brown T."/>
            <person name="Cohen L."/>
        </authorList>
    </citation>
    <scope>NUCLEOTIDE SEQUENCE</scope>
    <source>
        <strain evidence="1">CCMP125</strain>
    </source>
</reference>
<gene>
    <name evidence="1" type="ORF">APAL1065_LOCUS18778</name>
</gene>
<dbReference type="AlphaFoldDB" id="A0A7S3DTF4"/>
<organism evidence="1">
    <name type="scientific">Entomoneis paludosa</name>
    <dbReference type="NCBI Taxonomy" id="265537"/>
    <lineage>
        <taxon>Eukaryota</taxon>
        <taxon>Sar</taxon>
        <taxon>Stramenopiles</taxon>
        <taxon>Ochrophyta</taxon>
        <taxon>Bacillariophyta</taxon>
        <taxon>Bacillariophyceae</taxon>
        <taxon>Bacillariophycidae</taxon>
        <taxon>Entomoneidaceae</taxon>
        <taxon>Entomoneis</taxon>
    </lineage>
</organism>
<accession>A0A7S3DTF4</accession>
<dbReference type="EMBL" id="HBHT01027943">
    <property type="protein sequence ID" value="CAD9979159.1"/>
    <property type="molecule type" value="Transcribed_RNA"/>
</dbReference>
<name>A0A7S3DTF4_9STRA</name>
<evidence type="ECO:0000313" key="1">
    <source>
        <dbReference type="EMBL" id="CAD9979159.1"/>
    </source>
</evidence>
<sequence>MSVTAEFKNQQLQRTCPELASKYAAYPLDRSEWLMLEGTGPDQAPAFVAGTTPDQRKEDYVFGNNGPSGTGYYHLLTRYAYTLLYQRVSSQAPSGAACPCSASEETKQAVDAWDTTKTICWNRNIASRPNDALAAQEAIKIAQQIANKTYNRTQNEQLIVGAILIAT</sequence>
<proteinExistence type="predicted"/>